<accession>A0A285PS95</accession>
<proteinExistence type="predicted"/>
<evidence type="ECO:0000313" key="2">
    <source>
        <dbReference type="Proteomes" id="UP000217549"/>
    </source>
</evidence>
<evidence type="ECO:0000313" key="1">
    <source>
        <dbReference type="EMBL" id="SOB72493.1"/>
    </source>
</evidence>
<protein>
    <submittedName>
        <fullName evidence="1">Uncharacterized protein</fullName>
    </submittedName>
</protein>
<dbReference type="STRING" id="39488.ERS852450_03187"/>
<organism evidence="1 2">
    <name type="scientific">Anaerobutyricum hallii</name>
    <dbReference type="NCBI Taxonomy" id="39488"/>
    <lineage>
        <taxon>Bacteria</taxon>
        <taxon>Bacillati</taxon>
        <taxon>Bacillota</taxon>
        <taxon>Clostridia</taxon>
        <taxon>Lachnospirales</taxon>
        <taxon>Lachnospiraceae</taxon>
        <taxon>Anaerobutyricum</taxon>
    </lineage>
</organism>
<dbReference type="RefSeq" id="WP_096240383.1">
    <property type="nucleotide sequence ID" value="NZ_LT907978.1"/>
</dbReference>
<gene>
    <name evidence="1" type="ORF">EHLA_1785</name>
</gene>
<dbReference type="EMBL" id="LT907978">
    <property type="protein sequence ID" value="SOB72493.1"/>
    <property type="molecule type" value="Genomic_DNA"/>
</dbReference>
<dbReference type="AlphaFoldDB" id="A0A285PS95"/>
<sequence>MQDRYIADEAKVNISSLEAETVMKSTPVSTVTSILGRIGIEYEEGLPKEAYIAAFKEEFCSEPKWVLLMLPKMMLDFLMEVWENPVVEMSEERWNYVEYLKIFGFLAYRMGNSISDEPNQILVVDEMKDRFYFLLKSRKSQKALSVYEEWEKIITGYMYYYGFVETRTLYSLFLKVSKKVVSYEEFILFIKCRSSMWAFGAILKDFTGKNEYFQYLSVENADLLLTYIREHEELPYKPVKIEDLIYVSDAAGIDNRWSGVSELGNLFIDKMGLNYYRATVLLRTLLIMIKNGCSYDKLQERLSGLPFKNKELEEETRQAVGQLFESVPVFEYKGYSREEYKRLSHQKQLKKRKNLFTIIDGGRE</sequence>
<name>A0A285PS95_9FIRM</name>
<dbReference type="KEGG" id="ehl:EHLA_1785"/>
<dbReference type="Proteomes" id="UP000217549">
    <property type="component" value="Chromosome I"/>
</dbReference>
<keyword evidence="2" id="KW-1185">Reference proteome</keyword>
<reference evidence="2" key="1">
    <citation type="submission" date="2017-09" db="EMBL/GenBank/DDBJ databases">
        <authorList>
            <person name="Shetty A S."/>
        </authorList>
    </citation>
    <scope>NUCLEOTIDE SEQUENCE [LARGE SCALE GENOMIC DNA]</scope>
</reference>